<name>A0A9D5QDJ6_UNCW3</name>
<feature type="domain" description="ABC3 transporter permease C-terminal" evidence="8">
    <location>
        <begin position="273"/>
        <end position="404"/>
    </location>
</feature>
<protein>
    <submittedName>
        <fullName evidence="10">FtsX-like permease family protein</fullName>
    </submittedName>
</protein>
<evidence type="ECO:0000256" key="6">
    <source>
        <dbReference type="ARBA" id="ARBA00023136"/>
    </source>
</evidence>
<dbReference type="GO" id="GO:0044874">
    <property type="term" value="P:lipoprotein localization to outer membrane"/>
    <property type="evidence" value="ECO:0007669"/>
    <property type="project" value="TreeGrafter"/>
</dbReference>
<proteinExistence type="inferred from homology"/>
<dbReference type="EMBL" id="WJKJ01000365">
    <property type="protein sequence ID" value="MBD3365714.1"/>
    <property type="molecule type" value="Genomic_DNA"/>
</dbReference>
<evidence type="ECO:0000313" key="10">
    <source>
        <dbReference type="EMBL" id="MBD3365714.1"/>
    </source>
</evidence>
<evidence type="ECO:0000256" key="3">
    <source>
        <dbReference type="ARBA" id="ARBA00022475"/>
    </source>
</evidence>
<keyword evidence="4 7" id="KW-0812">Transmembrane</keyword>
<feature type="transmembrane region" description="Helical" evidence="7">
    <location>
        <begin position="316"/>
        <end position="345"/>
    </location>
</feature>
<organism evidence="10 11">
    <name type="scientific">candidate division WOR-3 bacterium</name>
    <dbReference type="NCBI Taxonomy" id="2052148"/>
    <lineage>
        <taxon>Bacteria</taxon>
        <taxon>Bacteria division WOR-3</taxon>
    </lineage>
</organism>
<feature type="transmembrane region" description="Helical" evidence="7">
    <location>
        <begin position="377"/>
        <end position="396"/>
    </location>
</feature>
<comment type="similarity">
    <text evidence="2">Belongs to the ABC-4 integral membrane protein family. LolC/E subfamily.</text>
</comment>
<comment type="subcellular location">
    <subcellularLocation>
        <location evidence="1">Cell membrane</location>
        <topology evidence="1">Multi-pass membrane protein</topology>
    </subcellularLocation>
</comment>
<evidence type="ECO:0000256" key="7">
    <source>
        <dbReference type="SAM" id="Phobius"/>
    </source>
</evidence>
<keyword evidence="6 7" id="KW-0472">Membrane</keyword>
<comment type="caution">
    <text evidence="10">The sequence shown here is derived from an EMBL/GenBank/DDBJ whole genome shotgun (WGS) entry which is preliminary data.</text>
</comment>
<feature type="domain" description="MacB-like periplasmic core" evidence="9">
    <location>
        <begin position="17"/>
        <end position="234"/>
    </location>
</feature>
<reference evidence="10" key="1">
    <citation type="submission" date="2019-11" db="EMBL/GenBank/DDBJ databases">
        <title>Microbial mats filling the niche in hypersaline microbial mats.</title>
        <authorList>
            <person name="Wong H.L."/>
            <person name="Macleod F.I."/>
            <person name="White R.A. III"/>
            <person name="Burns B.P."/>
        </authorList>
    </citation>
    <scope>NUCLEOTIDE SEQUENCE</scope>
    <source>
        <strain evidence="10">Bin_327</strain>
    </source>
</reference>
<feature type="transmembrane region" description="Helical" evidence="7">
    <location>
        <begin position="21"/>
        <end position="41"/>
    </location>
</feature>
<dbReference type="AlphaFoldDB" id="A0A9D5QDJ6"/>
<dbReference type="PANTHER" id="PTHR30489:SF0">
    <property type="entry name" value="LIPOPROTEIN-RELEASING SYSTEM TRANSMEMBRANE PROTEIN LOLE"/>
    <property type="match status" value="1"/>
</dbReference>
<evidence type="ECO:0000256" key="2">
    <source>
        <dbReference type="ARBA" id="ARBA00005236"/>
    </source>
</evidence>
<evidence type="ECO:0000256" key="4">
    <source>
        <dbReference type="ARBA" id="ARBA00022692"/>
    </source>
</evidence>
<evidence type="ECO:0000259" key="8">
    <source>
        <dbReference type="Pfam" id="PF02687"/>
    </source>
</evidence>
<dbReference type="InterPro" id="IPR003838">
    <property type="entry name" value="ABC3_permease_C"/>
</dbReference>
<dbReference type="Proteomes" id="UP000630660">
    <property type="component" value="Unassembled WGS sequence"/>
</dbReference>
<dbReference type="PANTHER" id="PTHR30489">
    <property type="entry name" value="LIPOPROTEIN-RELEASING SYSTEM TRANSMEMBRANE PROTEIN LOLE"/>
    <property type="match status" value="1"/>
</dbReference>
<gene>
    <name evidence="10" type="ORF">GF359_10920</name>
</gene>
<keyword evidence="3" id="KW-1003">Cell membrane</keyword>
<dbReference type="InterPro" id="IPR025857">
    <property type="entry name" value="MacB_PCD"/>
</dbReference>
<evidence type="ECO:0000256" key="5">
    <source>
        <dbReference type="ARBA" id="ARBA00022989"/>
    </source>
</evidence>
<keyword evidence="5 7" id="KW-1133">Transmembrane helix</keyword>
<accession>A0A9D5QDJ6</accession>
<evidence type="ECO:0000313" key="11">
    <source>
        <dbReference type="Proteomes" id="UP000630660"/>
    </source>
</evidence>
<dbReference type="GO" id="GO:0098797">
    <property type="term" value="C:plasma membrane protein complex"/>
    <property type="evidence" value="ECO:0007669"/>
    <property type="project" value="TreeGrafter"/>
</dbReference>
<feature type="transmembrane region" description="Helical" evidence="7">
    <location>
        <begin position="270"/>
        <end position="295"/>
    </location>
</feature>
<evidence type="ECO:0000259" key="9">
    <source>
        <dbReference type="Pfam" id="PF12704"/>
    </source>
</evidence>
<dbReference type="InterPro" id="IPR051447">
    <property type="entry name" value="Lipoprotein-release_system"/>
</dbReference>
<dbReference type="Pfam" id="PF02687">
    <property type="entry name" value="FtsX"/>
    <property type="match status" value="1"/>
</dbReference>
<sequence>MLARLAWRNTFRHTRRTIITALAIAGGITFLILFDTLYGGMKNQSARVVLDYENSSLVLLPEDNIEDYRFNPLDDLIENPREAITVVEEHPAVASAAPRLRFNASLNVAGDELIAMGMGLDPELDPGVFRLDEEMEEGSFLQADGDLVVGSGLAQDLGVAAGDVVMVTTRTKRGVWDVRQYTITGIINSGSILVNNNAILVTLSDAQTFLETGDAASEVNILVPGNPKDLDRLEEISADISTVLDGSYDAYTWREMNAWYFDAFEAEESVAYLLAIIIIVIALVGIVNTMLLSIYERIRELGTMRAMGFSPSQIRWLLIAEGAIIGLFASVAGVGLGILVSWPLVEFGMDFTNFMKDFDINMPFDLHLFGRFSPGNIAITFLFSWIISILASLIPAHKATKIEPSQALRTV</sequence>
<dbReference type="Pfam" id="PF12704">
    <property type="entry name" value="MacB_PCD"/>
    <property type="match status" value="1"/>
</dbReference>
<evidence type="ECO:0000256" key="1">
    <source>
        <dbReference type="ARBA" id="ARBA00004651"/>
    </source>
</evidence>